<dbReference type="InParanoid" id="J0CQY0"/>
<protein>
    <submittedName>
        <fullName evidence="1">Uncharacterized protein</fullName>
    </submittedName>
</protein>
<keyword evidence="2" id="KW-1185">Reference proteome</keyword>
<name>J0CQY0_AURST</name>
<dbReference type="SUPFAM" id="SSF75011">
    <property type="entry name" value="3-carboxy-cis,cis-mucoante lactonizing enzyme"/>
    <property type="match status" value="1"/>
</dbReference>
<reference evidence="2" key="1">
    <citation type="journal article" date="2012" name="Science">
        <title>The Paleozoic origin of enzymatic lignin decomposition reconstructed from 31 fungal genomes.</title>
        <authorList>
            <person name="Floudas D."/>
            <person name="Binder M."/>
            <person name="Riley R."/>
            <person name="Barry K."/>
            <person name="Blanchette R.A."/>
            <person name="Henrissat B."/>
            <person name="Martinez A.T."/>
            <person name="Otillar R."/>
            <person name="Spatafora J.W."/>
            <person name="Yadav J.S."/>
            <person name="Aerts A."/>
            <person name="Benoit I."/>
            <person name="Boyd A."/>
            <person name="Carlson A."/>
            <person name="Copeland A."/>
            <person name="Coutinho P.M."/>
            <person name="de Vries R.P."/>
            <person name="Ferreira P."/>
            <person name="Findley K."/>
            <person name="Foster B."/>
            <person name="Gaskell J."/>
            <person name="Glotzer D."/>
            <person name="Gorecki P."/>
            <person name="Heitman J."/>
            <person name="Hesse C."/>
            <person name="Hori C."/>
            <person name="Igarashi K."/>
            <person name="Jurgens J.A."/>
            <person name="Kallen N."/>
            <person name="Kersten P."/>
            <person name="Kohler A."/>
            <person name="Kuees U."/>
            <person name="Kumar T.K.A."/>
            <person name="Kuo A."/>
            <person name="LaButti K."/>
            <person name="Larrondo L.F."/>
            <person name="Lindquist E."/>
            <person name="Ling A."/>
            <person name="Lombard V."/>
            <person name="Lucas S."/>
            <person name="Lundell T."/>
            <person name="Martin R."/>
            <person name="McLaughlin D.J."/>
            <person name="Morgenstern I."/>
            <person name="Morin E."/>
            <person name="Murat C."/>
            <person name="Nagy L.G."/>
            <person name="Nolan M."/>
            <person name="Ohm R.A."/>
            <person name="Patyshakuliyeva A."/>
            <person name="Rokas A."/>
            <person name="Ruiz-Duenas F.J."/>
            <person name="Sabat G."/>
            <person name="Salamov A."/>
            <person name="Samejima M."/>
            <person name="Schmutz J."/>
            <person name="Slot J.C."/>
            <person name="St John F."/>
            <person name="Stenlid J."/>
            <person name="Sun H."/>
            <person name="Sun S."/>
            <person name="Syed K."/>
            <person name="Tsang A."/>
            <person name="Wiebenga A."/>
            <person name="Young D."/>
            <person name="Pisabarro A."/>
            <person name="Eastwood D.C."/>
            <person name="Martin F."/>
            <person name="Cullen D."/>
            <person name="Grigoriev I.V."/>
            <person name="Hibbett D.S."/>
        </authorList>
    </citation>
    <scope>NUCLEOTIDE SEQUENCE [LARGE SCALE GENOMIC DNA]</scope>
    <source>
        <strain evidence="2">TFB10046</strain>
    </source>
</reference>
<evidence type="ECO:0000313" key="1">
    <source>
        <dbReference type="EMBL" id="EJD32634.1"/>
    </source>
</evidence>
<gene>
    <name evidence="1" type="ORF">AURDEDRAFT_132063</name>
</gene>
<organism evidence="1 2">
    <name type="scientific">Auricularia subglabra (strain TFB-10046 / SS5)</name>
    <name type="common">White-rot fungus</name>
    <name type="synonym">Auricularia delicata (strain TFB10046)</name>
    <dbReference type="NCBI Taxonomy" id="717982"/>
    <lineage>
        <taxon>Eukaryota</taxon>
        <taxon>Fungi</taxon>
        <taxon>Dikarya</taxon>
        <taxon>Basidiomycota</taxon>
        <taxon>Agaricomycotina</taxon>
        <taxon>Agaricomycetes</taxon>
        <taxon>Auriculariales</taxon>
        <taxon>Auriculariaceae</taxon>
        <taxon>Auricularia</taxon>
    </lineage>
</organism>
<dbReference type="KEGG" id="adl:AURDEDRAFT_132063"/>
<dbReference type="AlphaFoldDB" id="J0CQY0"/>
<sequence>MKATWNPEFHLGFQEHAADMKLVWNLEFRVEGIKPAVGNDVYYNQGFLSYCQSNYAHILDYNKTTIAKTSAYKTIRPADVCIVDYDVYYDSNYVCVVDHDSNYVCVVDYDSNYFCVVDYDVDYNSNYVCVLDYDVYYDSNYVCVVDHDGNYFRVVDYDGNYVCVVDLHTGLMPSM</sequence>
<accession>J0CQY0</accession>
<dbReference type="EMBL" id="JH688783">
    <property type="protein sequence ID" value="EJD32634.1"/>
    <property type="molecule type" value="Genomic_DNA"/>
</dbReference>
<dbReference type="Proteomes" id="UP000006514">
    <property type="component" value="Unassembled WGS sequence"/>
</dbReference>
<proteinExistence type="predicted"/>
<evidence type="ECO:0000313" key="2">
    <source>
        <dbReference type="Proteomes" id="UP000006514"/>
    </source>
</evidence>